<dbReference type="GO" id="GO:0005739">
    <property type="term" value="C:mitochondrion"/>
    <property type="evidence" value="ECO:0007669"/>
    <property type="project" value="TreeGrafter"/>
</dbReference>
<accession>D0NKC4</accession>
<dbReference type="Pfam" id="PF00174">
    <property type="entry name" value="Oxidored_molyb"/>
    <property type="match status" value="1"/>
</dbReference>
<name>D0NKC4_PHYIT</name>
<dbReference type="InterPro" id="IPR036374">
    <property type="entry name" value="OxRdtase_Mopterin-bd_sf"/>
</dbReference>
<dbReference type="Gene3D" id="3.10.120.10">
    <property type="entry name" value="Cytochrome b5-like heme/steroid binding domain"/>
    <property type="match status" value="1"/>
</dbReference>
<dbReference type="GO" id="GO:0006790">
    <property type="term" value="P:sulfur compound metabolic process"/>
    <property type="evidence" value="ECO:0007669"/>
    <property type="project" value="TreeGrafter"/>
</dbReference>
<dbReference type="eggNOG" id="KOG0535">
    <property type="taxonomic scope" value="Eukaryota"/>
</dbReference>
<dbReference type="GO" id="GO:0008482">
    <property type="term" value="F:sulfite oxidase activity"/>
    <property type="evidence" value="ECO:0007669"/>
    <property type="project" value="TreeGrafter"/>
</dbReference>
<evidence type="ECO:0000313" key="3">
    <source>
        <dbReference type="Proteomes" id="UP000006643"/>
    </source>
</evidence>
<dbReference type="OrthoDB" id="10051395at2759"/>
<dbReference type="GeneID" id="9478217"/>
<reference evidence="3" key="1">
    <citation type="journal article" date="2009" name="Nature">
        <title>Genome sequence and analysis of the Irish potato famine pathogen Phytophthora infestans.</title>
        <authorList>
            <consortium name="The Broad Institute Genome Sequencing Platform"/>
            <person name="Haas B.J."/>
            <person name="Kamoun S."/>
            <person name="Zody M.C."/>
            <person name="Jiang R.H."/>
            <person name="Handsaker R.E."/>
            <person name="Cano L.M."/>
            <person name="Grabherr M."/>
            <person name="Kodira C.D."/>
            <person name="Raffaele S."/>
            <person name="Torto-Alalibo T."/>
            <person name="Bozkurt T.O."/>
            <person name="Ah-Fong A.M."/>
            <person name="Alvarado L."/>
            <person name="Anderson V.L."/>
            <person name="Armstrong M.R."/>
            <person name="Avrova A."/>
            <person name="Baxter L."/>
            <person name="Beynon J."/>
            <person name="Boevink P.C."/>
            <person name="Bollmann S.R."/>
            <person name="Bos J.I."/>
            <person name="Bulone V."/>
            <person name="Cai G."/>
            <person name="Cakir C."/>
            <person name="Carrington J.C."/>
            <person name="Chawner M."/>
            <person name="Conti L."/>
            <person name="Costanzo S."/>
            <person name="Ewan R."/>
            <person name="Fahlgren N."/>
            <person name="Fischbach M.A."/>
            <person name="Fugelstad J."/>
            <person name="Gilroy E.M."/>
            <person name="Gnerre S."/>
            <person name="Green P.J."/>
            <person name="Grenville-Briggs L.J."/>
            <person name="Griffith J."/>
            <person name="Grunwald N.J."/>
            <person name="Horn K."/>
            <person name="Horner N.R."/>
            <person name="Hu C.H."/>
            <person name="Huitema E."/>
            <person name="Jeong D.H."/>
            <person name="Jones A.M."/>
            <person name="Jones J.D."/>
            <person name="Jones R.W."/>
            <person name="Karlsson E.K."/>
            <person name="Kunjeti S.G."/>
            <person name="Lamour K."/>
            <person name="Liu Z."/>
            <person name="Ma L."/>
            <person name="Maclean D."/>
            <person name="Chibucos M.C."/>
            <person name="McDonald H."/>
            <person name="McWalters J."/>
            <person name="Meijer H.J."/>
            <person name="Morgan W."/>
            <person name="Morris P.F."/>
            <person name="Munro C.A."/>
            <person name="O'Neill K."/>
            <person name="Ospina-Giraldo M."/>
            <person name="Pinzon A."/>
            <person name="Pritchard L."/>
            <person name="Ramsahoye B."/>
            <person name="Ren Q."/>
            <person name="Restrepo S."/>
            <person name="Roy S."/>
            <person name="Sadanandom A."/>
            <person name="Savidor A."/>
            <person name="Schornack S."/>
            <person name="Schwartz D.C."/>
            <person name="Schumann U.D."/>
            <person name="Schwessinger B."/>
            <person name="Seyer L."/>
            <person name="Sharpe T."/>
            <person name="Silvar C."/>
            <person name="Song J."/>
            <person name="Studholme D.J."/>
            <person name="Sykes S."/>
            <person name="Thines M."/>
            <person name="van de Vondervoort P.J."/>
            <person name="Phuntumart V."/>
            <person name="Wawra S."/>
            <person name="Weide R."/>
            <person name="Win J."/>
            <person name="Young C."/>
            <person name="Zhou S."/>
            <person name="Fry W."/>
            <person name="Meyers B.C."/>
            <person name="van West P."/>
            <person name="Ristaino J."/>
            <person name="Govers F."/>
            <person name="Birch P.R."/>
            <person name="Whisson S.C."/>
            <person name="Judelson H.S."/>
            <person name="Nusbaum C."/>
        </authorList>
    </citation>
    <scope>NUCLEOTIDE SEQUENCE [LARGE SCALE GENOMIC DNA]</scope>
    <source>
        <strain evidence="3">T30-4</strain>
    </source>
</reference>
<dbReference type="PANTHER" id="PTHR19372:SF7">
    <property type="entry name" value="SULFITE OXIDASE, MITOCHONDRIAL"/>
    <property type="match status" value="1"/>
</dbReference>
<dbReference type="GO" id="GO:0020037">
    <property type="term" value="F:heme binding"/>
    <property type="evidence" value="ECO:0007669"/>
    <property type="project" value="TreeGrafter"/>
</dbReference>
<dbReference type="VEuPathDB" id="FungiDB:PITG_12340"/>
<proteinExistence type="predicted"/>
<gene>
    <name evidence="2" type="ORF">PITG_12340</name>
</gene>
<dbReference type="HOGENOM" id="CLU_1345512_0_0_1"/>
<dbReference type="Gene3D" id="3.90.420.10">
    <property type="entry name" value="Oxidoreductase, molybdopterin-binding domain"/>
    <property type="match status" value="1"/>
</dbReference>
<organism evidence="2 3">
    <name type="scientific">Phytophthora infestans (strain T30-4)</name>
    <name type="common">Potato late blight agent</name>
    <dbReference type="NCBI Taxonomy" id="403677"/>
    <lineage>
        <taxon>Eukaryota</taxon>
        <taxon>Sar</taxon>
        <taxon>Stramenopiles</taxon>
        <taxon>Oomycota</taxon>
        <taxon>Peronosporomycetes</taxon>
        <taxon>Peronosporales</taxon>
        <taxon>Peronosporaceae</taxon>
        <taxon>Phytophthora</taxon>
    </lineage>
</organism>
<dbReference type="EMBL" id="DS028143">
    <property type="protein sequence ID" value="EEY60060.1"/>
    <property type="molecule type" value="Genomic_DNA"/>
</dbReference>
<evidence type="ECO:0000313" key="2">
    <source>
        <dbReference type="EMBL" id="EEY60060.1"/>
    </source>
</evidence>
<evidence type="ECO:0000259" key="1">
    <source>
        <dbReference type="Pfam" id="PF00174"/>
    </source>
</evidence>
<dbReference type="RefSeq" id="XP_002900267.1">
    <property type="nucleotide sequence ID" value="XM_002900221.1"/>
</dbReference>
<dbReference type="InterPro" id="IPR000572">
    <property type="entry name" value="OxRdtase_Mopterin-bd_dom"/>
</dbReference>
<dbReference type="InterPro" id="IPR036400">
    <property type="entry name" value="Cyt_B5-like_heme/steroid_sf"/>
</dbReference>
<feature type="domain" description="Oxidoreductase molybdopterin-binding" evidence="1">
    <location>
        <begin position="77"/>
        <end position="203"/>
    </location>
</feature>
<protein>
    <submittedName>
        <fullName evidence="2">Sulfite oxidase, putative</fullName>
    </submittedName>
</protein>
<keyword evidence="3" id="KW-1185">Reference proteome</keyword>
<dbReference type="InParanoid" id="D0NKC4"/>
<dbReference type="KEGG" id="pif:PITG_12340"/>
<dbReference type="OMA" id="IPKEHGF"/>
<dbReference type="SUPFAM" id="SSF56524">
    <property type="entry name" value="Oxidoreductase molybdopterin-binding domain"/>
    <property type="match status" value="1"/>
</dbReference>
<dbReference type="Proteomes" id="UP000006643">
    <property type="component" value="Unassembled WGS sequence"/>
</dbReference>
<dbReference type="PANTHER" id="PTHR19372">
    <property type="entry name" value="SULFITE REDUCTASE"/>
    <property type="match status" value="1"/>
</dbReference>
<sequence>MQQFESNHPGGASILQATGKSVELFWQRSEPHTRKGVSETLKGLRIGNLSHEDFDRIQNAKENNSAALRKLFFIEETPEGDVSLSLADLKTRFKQHKLTSTIRCATPRAAGATSEKTATLAPAEWAGVLLADVRFEALDTDKQGRAFGASIPVTTALDREVGVLLAYEMDGACIPKEHGFPLRVVVPGATGARNVKFVHRIVLM</sequence>
<dbReference type="STRING" id="403677.D0NKC4"/>
<dbReference type="AlphaFoldDB" id="D0NKC4"/>
<dbReference type="GO" id="GO:0043546">
    <property type="term" value="F:molybdopterin cofactor binding"/>
    <property type="evidence" value="ECO:0007669"/>
    <property type="project" value="TreeGrafter"/>
</dbReference>